<evidence type="ECO:0000256" key="2">
    <source>
        <dbReference type="ARBA" id="ARBA00022695"/>
    </source>
</evidence>
<feature type="region of interest" description="Disordered" evidence="11">
    <location>
        <begin position="602"/>
        <end position="651"/>
    </location>
</feature>
<dbReference type="Gene3D" id="2.40.70.10">
    <property type="entry name" value="Acid Proteases"/>
    <property type="match status" value="1"/>
</dbReference>
<dbReference type="InterPro" id="IPR050951">
    <property type="entry name" value="Retrovirus_Pol_polyprotein"/>
</dbReference>
<evidence type="ECO:0000313" key="14">
    <source>
        <dbReference type="Proteomes" id="UP001558613"/>
    </source>
</evidence>
<dbReference type="CDD" id="cd09274">
    <property type="entry name" value="RNase_HI_RT_Ty3"/>
    <property type="match status" value="1"/>
</dbReference>
<dbReference type="InterPro" id="IPR043502">
    <property type="entry name" value="DNA/RNA_pol_sf"/>
</dbReference>
<evidence type="ECO:0000256" key="1">
    <source>
        <dbReference type="ARBA" id="ARBA00022679"/>
    </source>
</evidence>
<keyword evidence="3" id="KW-0540">Nuclease</keyword>
<dbReference type="PROSITE" id="PS00141">
    <property type="entry name" value="ASP_PROTEASE"/>
    <property type="match status" value="1"/>
</dbReference>
<proteinExistence type="predicted"/>
<evidence type="ECO:0000313" key="13">
    <source>
        <dbReference type="EMBL" id="KAL1270839.1"/>
    </source>
</evidence>
<sequence>MGTRQGPHPPIKRICTEEAETPPVGPRNEGEMEVSGKACRALIDSGSQITSITHNYWQSHPALQRQKLQSSKVPIEGAAGQNVPYYGVLHINLKVLGKEFKAVPTFVVPDSDYRSSVPLLVGTNVIRASRTHLQPAYGPQFLHQIKEKHPEWYTALLKVENAEQSEMHDVVGPAVYTGRTIHIPGGKEMDLRCKIKAGPQRKTYTALIEGHPSLQLPQDILVAKVLADVKRGCAPVRVMNLSQRVITIKRHTNLASAVLVHKVVEFPDKSQGEAGNRGTCLSLDQVVSSCGVDLSEAAVENEDQRALLKDLLDKNADVFSQHPMDYGHTTTVQHEIPLVDPRPFRLPYRKIPPSQWQDCQLVRKEVQYLGHLVSAEGIRTDPEKISKVKDWERPSNRVEVLRFLGFVGYYRRYVKGYSNLAAPLYRLTSGDPRRKKRGTQKYPGPDQPFRWTADCEEAFQSLKEKLISAPVLGYPDYSQCFLLQTDASGTGLGAVLVQVQEGVERVIAYASRGLSPPETRYPAHKLEFLALKWAVTDKFHDHLYGRKFSVLTDNNPLKYVMSSAKLDATGQRWVSHLSIYDFDIQYRRGQDNSNADALSRMSNQEVAEALQSCPQQVRTGHEEAQTTQEPEGMSGEDTAGAEEPESGQPLEPSEVYVDVGMETLPSMTTQELRSEQKEDPVIGPILHFKSRNHKPSHSERMKVGNSGGLLLKEWRRLVIKNGILYRSVRGCHKGVVEQLILPERLRETVKTALHNDSGHLGFERTLQMIRERFYWPRMFQEVKAWCEQCERCCLRKTPTASVRAPLVSIHTSAPMELVCVDFLMLEKSKGGMENVLIVTDHFSRYAQAYPTRDQKAGTVARVLWRNFFCRFGFPAKLHADQGRNFESAIVKELCKCTSITKTHTTPYHPQGNGTTERFNRTLMNMLGTLQPHLKSRWHEHVDAMTHAYNCSRHDSTGYSPYYLMFGLCLANQTSWMAKGQQKKYYDKKAKSEDFSPGDRVLVKVCHVEGKQKLGDRWGAQPYVVVKKQLGLPVYVVRPEDGGTKRVVHRNLLTQCMFLPVERDDGSIAGRGELDGEICEFDIELETEEGDDSEGMVSRELIGTAEESEEQMNTEEADMWTAETSSGEGVLVTGSGATSTQGLNLPRRNPRRTRRPPAKLSLESQVVKLDSDHQKIERGRKLWLEAKSKRSSRAYAKPYCMHPEIN</sequence>
<dbReference type="InterPro" id="IPR036397">
    <property type="entry name" value="RNaseH_sf"/>
</dbReference>
<dbReference type="SUPFAM" id="SSF50630">
    <property type="entry name" value="Acid proteases"/>
    <property type="match status" value="1"/>
</dbReference>
<evidence type="ECO:0000256" key="10">
    <source>
        <dbReference type="ARBA" id="ARBA00039658"/>
    </source>
</evidence>
<dbReference type="Proteomes" id="UP001558613">
    <property type="component" value="Unassembled WGS sequence"/>
</dbReference>
<evidence type="ECO:0000259" key="12">
    <source>
        <dbReference type="PROSITE" id="PS50994"/>
    </source>
</evidence>
<dbReference type="InterPro" id="IPR041588">
    <property type="entry name" value="Integrase_H2C2"/>
</dbReference>
<dbReference type="Gene3D" id="3.30.70.270">
    <property type="match status" value="1"/>
</dbReference>
<keyword evidence="4" id="KW-0255">Endonuclease</keyword>
<dbReference type="InterPro" id="IPR001584">
    <property type="entry name" value="Integrase_cat-core"/>
</dbReference>
<keyword evidence="14" id="KW-1185">Reference proteome</keyword>
<evidence type="ECO:0000256" key="9">
    <source>
        <dbReference type="ARBA" id="ARBA00022918"/>
    </source>
</evidence>
<feature type="region of interest" description="Disordered" evidence="11">
    <location>
        <begin position="1131"/>
        <end position="1158"/>
    </location>
</feature>
<keyword evidence="8" id="KW-0229">DNA integration</keyword>
<keyword evidence="5" id="KW-0378">Hydrolase</keyword>
<reference evidence="13 14" key="1">
    <citation type="submission" date="2023-09" db="EMBL/GenBank/DDBJ databases">
        <authorList>
            <person name="Wang M."/>
        </authorList>
    </citation>
    <scope>NUCLEOTIDE SEQUENCE [LARGE SCALE GENOMIC DNA]</scope>
    <source>
        <strain evidence="13">GT-2023</strain>
        <tissue evidence="13">Liver</tissue>
    </source>
</reference>
<dbReference type="PANTHER" id="PTHR37984:SF15">
    <property type="entry name" value="INTEGRASE CATALYTIC DOMAIN-CONTAINING PROTEIN"/>
    <property type="match status" value="1"/>
</dbReference>
<keyword evidence="2" id="KW-0548">Nucleotidyltransferase</keyword>
<gene>
    <name evidence="13" type="ORF">QQF64_029855</name>
</gene>
<feature type="domain" description="Integrase catalytic" evidence="12">
    <location>
        <begin position="810"/>
        <end position="968"/>
    </location>
</feature>
<dbReference type="InterPro" id="IPR021109">
    <property type="entry name" value="Peptidase_aspartic_dom_sf"/>
</dbReference>
<keyword evidence="1" id="KW-0808">Transferase</keyword>
<keyword evidence="9" id="KW-0695">RNA-directed DNA polymerase</keyword>
<dbReference type="Gene3D" id="3.30.420.10">
    <property type="entry name" value="Ribonuclease H-like superfamily/Ribonuclease H"/>
    <property type="match status" value="1"/>
</dbReference>
<accession>A0ABR3N1S5</accession>
<dbReference type="SUPFAM" id="SSF56672">
    <property type="entry name" value="DNA/RNA polymerases"/>
    <property type="match status" value="1"/>
</dbReference>
<dbReference type="CDD" id="cd00303">
    <property type="entry name" value="retropepsin_like"/>
    <property type="match status" value="1"/>
</dbReference>
<feature type="region of interest" description="Disordered" evidence="11">
    <location>
        <begin position="1"/>
        <end position="31"/>
    </location>
</feature>
<dbReference type="PANTHER" id="PTHR37984">
    <property type="entry name" value="PROTEIN CBG26694"/>
    <property type="match status" value="1"/>
</dbReference>
<dbReference type="EMBL" id="JAYMGO010000007">
    <property type="protein sequence ID" value="KAL1270839.1"/>
    <property type="molecule type" value="Genomic_DNA"/>
</dbReference>
<evidence type="ECO:0000256" key="4">
    <source>
        <dbReference type="ARBA" id="ARBA00022759"/>
    </source>
</evidence>
<organism evidence="13 14">
    <name type="scientific">Cirrhinus molitorella</name>
    <name type="common">mud carp</name>
    <dbReference type="NCBI Taxonomy" id="172907"/>
    <lineage>
        <taxon>Eukaryota</taxon>
        <taxon>Metazoa</taxon>
        <taxon>Chordata</taxon>
        <taxon>Craniata</taxon>
        <taxon>Vertebrata</taxon>
        <taxon>Euteleostomi</taxon>
        <taxon>Actinopterygii</taxon>
        <taxon>Neopterygii</taxon>
        <taxon>Teleostei</taxon>
        <taxon>Ostariophysi</taxon>
        <taxon>Cypriniformes</taxon>
        <taxon>Cyprinidae</taxon>
        <taxon>Labeoninae</taxon>
        <taxon>Labeonini</taxon>
        <taxon>Cirrhinus</taxon>
    </lineage>
</organism>
<dbReference type="InterPro" id="IPR043128">
    <property type="entry name" value="Rev_trsase/Diguanyl_cyclase"/>
</dbReference>
<keyword evidence="7" id="KW-0694">RNA-binding</keyword>
<dbReference type="InterPro" id="IPR001969">
    <property type="entry name" value="Aspartic_peptidase_AS"/>
</dbReference>
<dbReference type="Gene3D" id="1.10.340.70">
    <property type="match status" value="1"/>
</dbReference>
<evidence type="ECO:0000256" key="8">
    <source>
        <dbReference type="ARBA" id="ARBA00022908"/>
    </source>
</evidence>
<keyword evidence="6" id="KW-0460">Magnesium</keyword>
<evidence type="ECO:0000256" key="5">
    <source>
        <dbReference type="ARBA" id="ARBA00022801"/>
    </source>
</evidence>
<dbReference type="InterPro" id="IPR012337">
    <property type="entry name" value="RNaseH-like_sf"/>
</dbReference>
<dbReference type="Gene3D" id="3.10.20.370">
    <property type="match status" value="1"/>
</dbReference>
<evidence type="ECO:0000256" key="6">
    <source>
        <dbReference type="ARBA" id="ARBA00022842"/>
    </source>
</evidence>
<dbReference type="Pfam" id="PF17921">
    <property type="entry name" value="Integrase_H2C2"/>
    <property type="match status" value="1"/>
</dbReference>
<name>A0ABR3N1S5_9TELE</name>
<evidence type="ECO:0000256" key="7">
    <source>
        <dbReference type="ARBA" id="ARBA00022884"/>
    </source>
</evidence>
<dbReference type="Pfam" id="PF17919">
    <property type="entry name" value="RT_RNaseH_2"/>
    <property type="match status" value="1"/>
</dbReference>
<dbReference type="InterPro" id="IPR041577">
    <property type="entry name" value="RT_RNaseH_2"/>
</dbReference>
<protein>
    <recommendedName>
        <fullName evidence="10">Gypsy retrotransposon integrase-like protein 1</fullName>
    </recommendedName>
</protein>
<evidence type="ECO:0000256" key="3">
    <source>
        <dbReference type="ARBA" id="ARBA00022722"/>
    </source>
</evidence>
<feature type="compositionally biased region" description="Basic residues" evidence="11">
    <location>
        <begin position="1147"/>
        <end position="1156"/>
    </location>
</feature>
<comment type="caution">
    <text evidence="13">The sequence shown here is derived from an EMBL/GenBank/DDBJ whole genome shotgun (WGS) entry which is preliminary data.</text>
</comment>
<dbReference type="PROSITE" id="PS50994">
    <property type="entry name" value="INTEGRASE"/>
    <property type="match status" value="1"/>
</dbReference>
<dbReference type="Pfam" id="PF00665">
    <property type="entry name" value="rve"/>
    <property type="match status" value="1"/>
</dbReference>
<dbReference type="SUPFAM" id="SSF53098">
    <property type="entry name" value="Ribonuclease H-like"/>
    <property type="match status" value="1"/>
</dbReference>
<evidence type="ECO:0000256" key="11">
    <source>
        <dbReference type="SAM" id="MobiDB-lite"/>
    </source>
</evidence>